<feature type="region of interest" description="Disordered" evidence="1">
    <location>
        <begin position="568"/>
        <end position="615"/>
    </location>
</feature>
<keyword evidence="3" id="KW-1185">Reference proteome</keyword>
<evidence type="ECO:0000313" key="2">
    <source>
        <dbReference type="EMBL" id="THU77088.1"/>
    </source>
</evidence>
<dbReference type="Pfam" id="PF18759">
    <property type="entry name" value="Plavaka"/>
    <property type="match status" value="1"/>
</dbReference>
<dbReference type="AlphaFoldDB" id="A0A4S8KP63"/>
<name>A0A4S8KP63_DENBC</name>
<reference evidence="2 3" key="1">
    <citation type="journal article" date="2019" name="Nat. Ecol. Evol.">
        <title>Megaphylogeny resolves global patterns of mushroom evolution.</title>
        <authorList>
            <person name="Varga T."/>
            <person name="Krizsan K."/>
            <person name="Foldi C."/>
            <person name="Dima B."/>
            <person name="Sanchez-Garcia M."/>
            <person name="Sanchez-Ramirez S."/>
            <person name="Szollosi G.J."/>
            <person name="Szarkandi J.G."/>
            <person name="Papp V."/>
            <person name="Albert L."/>
            <person name="Andreopoulos W."/>
            <person name="Angelini C."/>
            <person name="Antonin V."/>
            <person name="Barry K.W."/>
            <person name="Bougher N.L."/>
            <person name="Buchanan P."/>
            <person name="Buyck B."/>
            <person name="Bense V."/>
            <person name="Catcheside P."/>
            <person name="Chovatia M."/>
            <person name="Cooper J."/>
            <person name="Damon W."/>
            <person name="Desjardin D."/>
            <person name="Finy P."/>
            <person name="Geml J."/>
            <person name="Haridas S."/>
            <person name="Hughes K."/>
            <person name="Justo A."/>
            <person name="Karasinski D."/>
            <person name="Kautmanova I."/>
            <person name="Kiss B."/>
            <person name="Kocsube S."/>
            <person name="Kotiranta H."/>
            <person name="LaButti K.M."/>
            <person name="Lechner B.E."/>
            <person name="Liimatainen K."/>
            <person name="Lipzen A."/>
            <person name="Lukacs Z."/>
            <person name="Mihaltcheva S."/>
            <person name="Morgado L.N."/>
            <person name="Niskanen T."/>
            <person name="Noordeloos M.E."/>
            <person name="Ohm R.A."/>
            <person name="Ortiz-Santana B."/>
            <person name="Ovrebo C."/>
            <person name="Racz N."/>
            <person name="Riley R."/>
            <person name="Savchenko A."/>
            <person name="Shiryaev A."/>
            <person name="Soop K."/>
            <person name="Spirin V."/>
            <person name="Szebenyi C."/>
            <person name="Tomsovsky M."/>
            <person name="Tulloss R.E."/>
            <person name="Uehling J."/>
            <person name="Grigoriev I.V."/>
            <person name="Vagvolgyi C."/>
            <person name="Papp T."/>
            <person name="Martin F.M."/>
            <person name="Miettinen O."/>
            <person name="Hibbett D.S."/>
            <person name="Nagy L.G."/>
        </authorList>
    </citation>
    <scope>NUCLEOTIDE SEQUENCE [LARGE SCALE GENOMIC DNA]</scope>
    <source>
        <strain evidence="2 3">CBS 962.96</strain>
    </source>
</reference>
<accession>A0A4S8KP63</accession>
<evidence type="ECO:0000256" key="1">
    <source>
        <dbReference type="SAM" id="MobiDB-lite"/>
    </source>
</evidence>
<dbReference type="OrthoDB" id="2418900at2759"/>
<dbReference type="Proteomes" id="UP000297245">
    <property type="component" value="Unassembled WGS sequence"/>
</dbReference>
<dbReference type="InterPro" id="IPR041078">
    <property type="entry name" value="Plavaka"/>
</dbReference>
<evidence type="ECO:0000313" key="3">
    <source>
        <dbReference type="Proteomes" id="UP000297245"/>
    </source>
</evidence>
<dbReference type="EMBL" id="ML180564">
    <property type="protein sequence ID" value="THU77088.1"/>
    <property type="molecule type" value="Genomic_DNA"/>
</dbReference>
<organism evidence="2 3">
    <name type="scientific">Dendrothele bispora (strain CBS 962.96)</name>
    <dbReference type="NCBI Taxonomy" id="1314807"/>
    <lineage>
        <taxon>Eukaryota</taxon>
        <taxon>Fungi</taxon>
        <taxon>Dikarya</taxon>
        <taxon>Basidiomycota</taxon>
        <taxon>Agaricomycotina</taxon>
        <taxon>Agaricomycetes</taxon>
        <taxon>Agaricomycetidae</taxon>
        <taxon>Agaricales</taxon>
        <taxon>Agaricales incertae sedis</taxon>
        <taxon>Dendrothele</taxon>
    </lineage>
</organism>
<protein>
    <submittedName>
        <fullName evidence="2">Uncharacterized protein</fullName>
    </submittedName>
</protein>
<sequence length="858" mass="97980">MGTNAVSPQSERHDDYTPFTSALDWHVAKWAVEEGINLERYTDKLVQTKEKLGLSFHNSRTMMKMVDKIPDRCGKWSTKRLRFKDSPNEWYTIQYRDPIEVIKGLWGDPAFSHLLEFKPKKLFSDASKQTRIYNEMWTGKWWHAVQKNLPPEATLAPVIIASDKTNLTQFTGGKSAYPVYLTIGNLPKAVRRKPSSQACVLLAYLSVDKIGKVGNKLSQTQVKTRNYQLFHESMKIILEPLKQAEKEGILMSSGDGLIRRVYPVLASYVADYPEQCLVTCSKYGTCPQCQCPAESLHQPTPGKRKTPEQTLNIITKARSLGGKESAIHARCMESDISGGNYEPFWAGFTYTNIYLAMTPDVLHQLYQGVLVHLIEWVQAVVSVPKLDQRIQALPPSFGVRQFKNGISGLSQVSGGERKNIAKVLLGCLHGIGMADRGIAACRAILDFIYLAQYQSHDDLTLSYMETALKEWHKNRAFFIEAGVRDHFNIPKFHSLLHYHKSIAMLGTTDNFNTEMFERLHIDFAKEGWHASNKRDHFAQMVTWLCRQEKIAWFNSIYQRTALLQQSKSQQAQAPSRGDLNEFDEVDSDLEGSDEEEELAMTQEEDAMDVDSDRRLTPSQRMHYTIAKYPPEPKKFLSKIQALHHAPNFERHLKRYVNGFRSEKHQFHGKKLDETPLPFDRVDVWHQFKLSPTSLVDGDIVSETVKALPMRKQSTNMRFDTVMVLVDDSAESTAVKGCRVGRARVIFRLPSEIKMQAGRSISQLPWNTEPLVYVEWYSSFRKSPEEPYGMYVVVKANDSTGNPQGEVVEMKRVRQVCMLTPADSKFDWSVRSASESVLDGCNRFFVNPMQSKYAFQTIY</sequence>
<feature type="compositionally biased region" description="Acidic residues" evidence="1">
    <location>
        <begin position="580"/>
        <end position="609"/>
    </location>
</feature>
<proteinExistence type="predicted"/>
<gene>
    <name evidence="2" type="ORF">K435DRAFT_878299</name>
</gene>